<accession>A0A183J717</accession>
<dbReference type="Proteomes" id="UP000270296">
    <property type="component" value="Unassembled WGS sequence"/>
</dbReference>
<protein>
    <submittedName>
        <fullName evidence="2 4">Uncharacterized protein</fullName>
    </submittedName>
</protein>
<dbReference type="AlphaFoldDB" id="A0A183J717"/>
<keyword evidence="3" id="KW-1185">Reference proteome</keyword>
<name>A0A183J717_9BILA</name>
<feature type="region of interest" description="Disordered" evidence="1">
    <location>
        <begin position="36"/>
        <end position="55"/>
    </location>
</feature>
<proteinExistence type="predicted"/>
<dbReference type="EMBL" id="UZAM01016133">
    <property type="protein sequence ID" value="VDP41935.1"/>
    <property type="molecule type" value="Genomic_DNA"/>
</dbReference>
<evidence type="ECO:0000256" key="1">
    <source>
        <dbReference type="SAM" id="MobiDB-lite"/>
    </source>
</evidence>
<dbReference type="WBParaSite" id="SBAD_0001205501-mRNA-1">
    <property type="protein sequence ID" value="SBAD_0001205501-mRNA-1"/>
    <property type="gene ID" value="SBAD_0001205501"/>
</dbReference>
<evidence type="ECO:0000313" key="2">
    <source>
        <dbReference type="EMBL" id="VDP41935.1"/>
    </source>
</evidence>
<evidence type="ECO:0000313" key="3">
    <source>
        <dbReference type="Proteomes" id="UP000270296"/>
    </source>
</evidence>
<gene>
    <name evidence="2" type="ORF">SBAD_LOCUS11665</name>
</gene>
<sequence>MAKAGDLCPTDFNAYDAAEFTKRYLFNQREQIRIKNSQLQQENAKPFSKKPSSLAGKTDIQTLFTDPSAWRTAFEQRRQELIDANRLKYLQRQSKSDPSEDDVVKERLLF</sequence>
<reference evidence="2 3" key="2">
    <citation type="submission" date="2018-11" db="EMBL/GenBank/DDBJ databases">
        <authorList>
            <consortium name="Pathogen Informatics"/>
        </authorList>
    </citation>
    <scope>NUCLEOTIDE SEQUENCE [LARGE SCALE GENOMIC DNA]</scope>
</reference>
<organism evidence="4">
    <name type="scientific">Soboliphyme baturini</name>
    <dbReference type="NCBI Taxonomy" id="241478"/>
    <lineage>
        <taxon>Eukaryota</taxon>
        <taxon>Metazoa</taxon>
        <taxon>Ecdysozoa</taxon>
        <taxon>Nematoda</taxon>
        <taxon>Enoplea</taxon>
        <taxon>Dorylaimia</taxon>
        <taxon>Dioctophymatida</taxon>
        <taxon>Dioctophymatoidea</taxon>
        <taxon>Soboliphymatidae</taxon>
        <taxon>Soboliphyme</taxon>
    </lineage>
</organism>
<evidence type="ECO:0000313" key="4">
    <source>
        <dbReference type="WBParaSite" id="SBAD_0001205501-mRNA-1"/>
    </source>
</evidence>
<reference evidence="4" key="1">
    <citation type="submission" date="2016-06" db="UniProtKB">
        <authorList>
            <consortium name="WormBaseParasite"/>
        </authorList>
    </citation>
    <scope>IDENTIFICATION</scope>
</reference>